<feature type="compositionally biased region" description="Basic and acidic residues" evidence="1">
    <location>
        <begin position="19"/>
        <end position="29"/>
    </location>
</feature>
<evidence type="ECO:0000313" key="3">
    <source>
        <dbReference type="EMBL" id="SEM15812.1"/>
    </source>
</evidence>
<gene>
    <name evidence="3" type="ORF">SAMN05444583_12457</name>
</gene>
<organism evidence="3 4">
    <name type="scientific">Rhodococcus maanshanensis</name>
    <dbReference type="NCBI Taxonomy" id="183556"/>
    <lineage>
        <taxon>Bacteria</taxon>
        <taxon>Bacillati</taxon>
        <taxon>Actinomycetota</taxon>
        <taxon>Actinomycetes</taxon>
        <taxon>Mycobacteriales</taxon>
        <taxon>Nocardiaceae</taxon>
        <taxon>Rhodococcus</taxon>
    </lineage>
</organism>
<dbReference type="Proteomes" id="UP000198677">
    <property type="component" value="Unassembled WGS sequence"/>
</dbReference>
<sequence length="556" mass="61513">MRVVGATDHNLVIVNSSQDPRDPHQDAEPGRNGTRSVLIDPRTLTTCRHRVHLDSAYPELIASAPEDIGVQQRRESAQSHREDMLRRLMAPGGHSWVLIDQSGPTRERAAATLRACAEGADRIWGAVLPLEFDTGRRGRAELLIRDADGGGYIPAIVVNHKVTDPGSGAVTSGLDDWAPSVDPDRKVRAQLRDQLRLAHLQRMLQAQGVASPSMLGGVIGYGGERFLVHDLAAVMDVYDERFADRLAVARGDRFTSPSQIGECRSCPWWSRCKENLTAARDVSLVATGSRAETLRAAGVYTIDDLAAWDGPAPEEWQGNGFEDTVVIAKAWLGGVPLVRRQPEVTVRRADVEVDVDMESYQEHGAYLWGTLLTADGVTQPYRPFVTWDPLPTRDEGRSFAEFWGWLMGVREQTLAAGKTFAAYCYSRAAEDKWLLDSATRFAGMPGIPTVAQIRAFIDSPDWVDVYQAVSDQFVCPNGKGLKKIAPVAGFNWRDADAGGEASMSWYRDAVGYDHEPDLEQRERLFVYNEDDVQATRVLREWMTERAAAETPLASEL</sequence>
<dbReference type="InterPro" id="IPR038720">
    <property type="entry name" value="YprB_RNase_H-like_dom"/>
</dbReference>
<reference evidence="4" key="1">
    <citation type="submission" date="2016-10" db="EMBL/GenBank/DDBJ databases">
        <authorList>
            <person name="Varghese N."/>
            <person name="Submissions S."/>
        </authorList>
    </citation>
    <scope>NUCLEOTIDE SEQUENCE [LARGE SCALE GENOMIC DNA]</scope>
    <source>
        <strain evidence="4">DSM 44675</strain>
    </source>
</reference>
<dbReference type="NCBIfam" id="TIGR03491">
    <property type="entry name" value="TM0106 family RecB-like putative nuclease"/>
    <property type="match status" value="1"/>
</dbReference>
<name>A0A1H7W2K1_9NOCA</name>
<accession>A0A1H7W2K1</accession>
<evidence type="ECO:0000256" key="1">
    <source>
        <dbReference type="SAM" id="MobiDB-lite"/>
    </source>
</evidence>
<dbReference type="EMBL" id="FOAW01000024">
    <property type="protein sequence ID" value="SEM15812.1"/>
    <property type="molecule type" value="Genomic_DNA"/>
</dbReference>
<feature type="domain" description="YprB ribonuclease H-like" evidence="2">
    <location>
        <begin position="461"/>
        <end position="542"/>
    </location>
</feature>
<dbReference type="AlphaFoldDB" id="A0A1H7W2K1"/>
<proteinExistence type="predicted"/>
<feature type="region of interest" description="Disordered" evidence="1">
    <location>
        <begin position="1"/>
        <end position="36"/>
    </location>
</feature>
<keyword evidence="4" id="KW-1185">Reference proteome</keyword>
<evidence type="ECO:0000313" key="4">
    <source>
        <dbReference type="Proteomes" id="UP000198677"/>
    </source>
</evidence>
<dbReference type="InterPro" id="IPR019993">
    <property type="entry name" value="RecB_nuclease_TM0106_put"/>
</dbReference>
<protein>
    <submittedName>
        <fullName evidence="3">RecB family nuclease, putative, TM0106 family</fullName>
    </submittedName>
</protein>
<evidence type="ECO:0000259" key="2">
    <source>
        <dbReference type="Pfam" id="PF13482"/>
    </source>
</evidence>
<dbReference type="Pfam" id="PF13482">
    <property type="entry name" value="RNase_H_2"/>
    <property type="match status" value="1"/>
</dbReference>